<keyword evidence="2" id="KW-1185">Reference proteome</keyword>
<reference evidence="1 2" key="3">
    <citation type="journal article" date="2022" name="Microbiol. Spectr.">
        <title>Folding features and dynamics of 3D genome architecture in plant fungal pathogens.</title>
        <authorList>
            <person name="Xia C."/>
        </authorList>
    </citation>
    <scope>NUCLEOTIDE SEQUENCE [LARGE SCALE GENOMIC DNA]</scope>
    <source>
        <strain evidence="1 2">93-210</strain>
    </source>
</reference>
<comment type="caution">
    <text evidence="1">The sequence shown here is derived from an EMBL/GenBank/DDBJ whole genome shotgun (WGS) entry which is preliminary data.</text>
</comment>
<protein>
    <submittedName>
        <fullName evidence="1">Uncharacterized protein</fullName>
    </submittedName>
</protein>
<organism evidence="1 2">
    <name type="scientific">Puccinia striiformis f. sp. tritici</name>
    <dbReference type="NCBI Taxonomy" id="168172"/>
    <lineage>
        <taxon>Eukaryota</taxon>
        <taxon>Fungi</taxon>
        <taxon>Dikarya</taxon>
        <taxon>Basidiomycota</taxon>
        <taxon>Pucciniomycotina</taxon>
        <taxon>Pucciniomycetes</taxon>
        <taxon>Pucciniales</taxon>
        <taxon>Pucciniaceae</taxon>
        <taxon>Puccinia</taxon>
    </lineage>
</organism>
<dbReference type="Proteomes" id="UP001060170">
    <property type="component" value="Chromosome 5"/>
</dbReference>
<accession>A0ACC0ENF6</accession>
<gene>
    <name evidence="1" type="ORF">MJO28_005733</name>
</gene>
<proteinExistence type="predicted"/>
<reference evidence="2" key="2">
    <citation type="journal article" date="2018" name="Mol. Plant Microbe Interact.">
        <title>Genome sequence resources for the wheat stripe rust pathogen (Puccinia striiformis f. sp. tritici) and the barley stripe rust pathogen (Puccinia striiformis f. sp. hordei).</title>
        <authorList>
            <person name="Xia C."/>
            <person name="Wang M."/>
            <person name="Yin C."/>
            <person name="Cornejo O.E."/>
            <person name="Hulbert S.H."/>
            <person name="Chen X."/>
        </authorList>
    </citation>
    <scope>NUCLEOTIDE SEQUENCE [LARGE SCALE GENOMIC DNA]</scope>
    <source>
        <strain evidence="2">93-210</strain>
    </source>
</reference>
<name>A0ACC0ENF6_9BASI</name>
<sequence>MDYLGFNSPTDVKPDCIVSISNTVLRCVLLTKPPDPITTTKMPPPRERNNSLGVPRVLASLKDLIVVEETDEERVKLNANKVAWFHDVFRFQGSTIPHAFRAVIVFTLWSTVVAVADLVYETSFNLSNSVVPLLSVVVGLMLVFRNTTAFARWEDGRKAFTSLQSAVRNTARDYWISIGAPTYNPNAKDSKPVSLPALEIRLKARALRLLVAYVTAVKRHVRGQYGIDYEDLRALLPPEFYKQSSQPGFGFDAADADIEGSSAGTQNTESPLPLDALLPDPSGNVSTTHHSDVVAVEGQSSSTKRRPAFPRVTSFFFSQKEELGRATAHSVGVSDETSPLLRHRPSDQRMEDSSVVVVHNFLSRPSLPLPLVIAHQLTLYIARCKHRGYLESIGPAGHSRLVASISTLTDLFSTIDGIGMTKIPACYCIHLKQCTTLYLWALPLTLVSDLGWALIPFVSIVAFTLVGIEALARECENPFGVDPSDLPLDFICADLRNEVEHLIAKLGSDPEQDIMI</sequence>
<dbReference type="EMBL" id="CM045869">
    <property type="protein sequence ID" value="KAI7955333.1"/>
    <property type="molecule type" value="Genomic_DNA"/>
</dbReference>
<evidence type="ECO:0000313" key="1">
    <source>
        <dbReference type="EMBL" id="KAI7955333.1"/>
    </source>
</evidence>
<reference evidence="2" key="1">
    <citation type="journal article" date="2018" name="BMC Genomics">
        <title>Genomic insights into host adaptation between the wheat stripe rust pathogen (Puccinia striiformis f. sp. tritici) and the barley stripe rust pathogen (Puccinia striiformis f. sp. hordei).</title>
        <authorList>
            <person name="Xia C."/>
            <person name="Wang M."/>
            <person name="Yin C."/>
            <person name="Cornejo O.E."/>
            <person name="Hulbert S.H."/>
            <person name="Chen X."/>
        </authorList>
    </citation>
    <scope>NUCLEOTIDE SEQUENCE [LARGE SCALE GENOMIC DNA]</scope>
    <source>
        <strain evidence="2">93-210</strain>
    </source>
</reference>
<evidence type="ECO:0000313" key="2">
    <source>
        <dbReference type="Proteomes" id="UP001060170"/>
    </source>
</evidence>